<dbReference type="AlphaFoldDB" id="A0A1G8CF58"/>
<protein>
    <submittedName>
        <fullName evidence="2">Uncharacterized protein</fullName>
    </submittedName>
</protein>
<organism evidence="2 3">
    <name type="scientific">Pseudonocardia oroxyli</name>
    <dbReference type="NCBI Taxonomy" id="366584"/>
    <lineage>
        <taxon>Bacteria</taxon>
        <taxon>Bacillati</taxon>
        <taxon>Actinomycetota</taxon>
        <taxon>Actinomycetes</taxon>
        <taxon>Pseudonocardiales</taxon>
        <taxon>Pseudonocardiaceae</taxon>
        <taxon>Pseudonocardia</taxon>
    </lineage>
</organism>
<dbReference type="EMBL" id="FNBE01000022">
    <property type="protein sequence ID" value="SDH44121.1"/>
    <property type="molecule type" value="Genomic_DNA"/>
</dbReference>
<proteinExistence type="predicted"/>
<evidence type="ECO:0000313" key="3">
    <source>
        <dbReference type="Proteomes" id="UP000198967"/>
    </source>
</evidence>
<feature type="region of interest" description="Disordered" evidence="1">
    <location>
        <begin position="52"/>
        <end position="72"/>
    </location>
</feature>
<evidence type="ECO:0000256" key="1">
    <source>
        <dbReference type="SAM" id="MobiDB-lite"/>
    </source>
</evidence>
<sequence length="72" mass="7546">MYGILLLATALVGGFFGYLKYRAYLKSIDKVIEKLGVPGLKAAASIAKPTATPLPSVRSLKGPKEPPSQTAA</sequence>
<keyword evidence="3" id="KW-1185">Reference proteome</keyword>
<dbReference type="Proteomes" id="UP000198967">
    <property type="component" value="Unassembled WGS sequence"/>
</dbReference>
<evidence type="ECO:0000313" key="2">
    <source>
        <dbReference type="EMBL" id="SDH44121.1"/>
    </source>
</evidence>
<name>A0A1G8CF58_PSEOR</name>
<accession>A0A1G8CF58</accession>
<gene>
    <name evidence="2" type="ORF">SAMN05216377_12281</name>
</gene>
<reference evidence="2 3" key="1">
    <citation type="submission" date="2016-10" db="EMBL/GenBank/DDBJ databases">
        <authorList>
            <person name="de Groot N.N."/>
        </authorList>
    </citation>
    <scope>NUCLEOTIDE SEQUENCE [LARGE SCALE GENOMIC DNA]</scope>
    <source>
        <strain evidence="2 3">CGMCC 4.3143</strain>
    </source>
</reference>